<proteinExistence type="predicted"/>
<accession>X1SKK1</accession>
<feature type="non-terminal residue" evidence="1">
    <location>
        <position position="1"/>
    </location>
</feature>
<sequence>DMLNKYFDIPLKSSERLDGYQQIDNDNYLIYRREVKEKDRQEIKEYHIKKDLVSPGETIPLPEMKEAYLTSIFYAINKKSFIIDFTLSDKLKLLKGTSKISGVERKIRELAEKLLANMQFRSKIKRNETVIENYQNLYSGVEIIRENPTSPIRLRVTLNPTYLTALNEETGKISGQYRQLEIPLRYPRGSKDRYKKKSLEIMEKLGRFIPRQSGILPYKVSTLFKKIGVKDW</sequence>
<dbReference type="EMBL" id="BARW01011719">
    <property type="protein sequence ID" value="GAI75905.1"/>
    <property type="molecule type" value="Genomic_DNA"/>
</dbReference>
<protein>
    <submittedName>
        <fullName evidence="1">Uncharacterized protein</fullName>
    </submittedName>
</protein>
<gene>
    <name evidence="1" type="ORF">S12H4_22467</name>
</gene>
<feature type="non-terminal residue" evidence="1">
    <location>
        <position position="232"/>
    </location>
</feature>
<comment type="caution">
    <text evidence="1">The sequence shown here is derived from an EMBL/GenBank/DDBJ whole genome shotgun (WGS) entry which is preliminary data.</text>
</comment>
<reference evidence="1" key="1">
    <citation type="journal article" date="2014" name="Front. Microbiol.">
        <title>High frequency of phylogenetically diverse reductive dehalogenase-homologous genes in deep subseafloor sedimentary metagenomes.</title>
        <authorList>
            <person name="Kawai M."/>
            <person name="Futagami T."/>
            <person name="Toyoda A."/>
            <person name="Takaki Y."/>
            <person name="Nishi S."/>
            <person name="Hori S."/>
            <person name="Arai W."/>
            <person name="Tsubouchi T."/>
            <person name="Morono Y."/>
            <person name="Uchiyama I."/>
            <person name="Ito T."/>
            <person name="Fujiyama A."/>
            <person name="Inagaki F."/>
            <person name="Takami H."/>
        </authorList>
    </citation>
    <scope>NUCLEOTIDE SEQUENCE</scope>
    <source>
        <strain evidence="1">Expedition CK06-06</strain>
    </source>
</reference>
<name>X1SKK1_9ZZZZ</name>
<dbReference type="AlphaFoldDB" id="X1SKK1"/>
<organism evidence="1">
    <name type="scientific">marine sediment metagenome</name>
    <dbReference type="NCBI Taxonomy" id="412755"/>
    <lineage>
        <taxon>unclassified sequences</taxon>
        <taxon>metagenomes</taxon>
        <taxon>ecological metagenomes</taxon>
    </lineage>
</organism>
<evidence type="ECO:0000313" key="1">
    <source>
        <dbReference type="EMBL" id="GAI75905.1"/>
    </source>
</evidence>